<keyword evidence="3" id="KW-1185">Reference proteome</keyword>
<organism evidence="2 3">
    <name type="scientific">Halanaerobium polyolivorans</name>
    <dbReference type="NCBI Taxonomy" id="2886943"/>
    <lineage>
        <taxon>Bacteria</taxon>
        <taxon>Bacillati</taxon>
        <taxon>Bacillota</taxon>
        <taxon>Clostridia</taxon>
        <taxon>Halanaerobiales</taxon>
        <taxon>Halanaerobiaceae</taxon>
        <taxon>Halanaerobium</taxon>
    </lineage>
</organism>
<protein>
    <submittedName>
        <fullName evidence="2">AAA family ATPase</fullName>
    </submittedName>
</protein>
<dbReference type="EMBL" id="JAJFAT010000014">
    <property type="protein sequence ID" value="MCC3145666.1"/>
    <property type="molecule type" value="Genomic_DNA"/>
</dbReference>
<proteinExistence type="predicted"/>
<gene>
    <name evidence="2" type="ORF">LJ207_10055</name>
</gene>
<dbReference type="InterPro" id="IPR027417">
    <property type="entry name" value="P-loop_NTPase"/>
</dbReference>
<comment type="caution">
    <text evidence="2">The sequence shown here is derived from an EMBL/GenBank/DDBJ whole genome shotgun (WGS) entry which is preliminary data.</text>
</comment>
<keyword evidence="1" id="KW-0472">Membrane</keyword>
<dbReference type="AlphaFoldDB" id="A0AAW4X1H3"/>
<keyword evidence="1" id="KW-0812">Transmembrane</keyword>
<accession>A0AAW4X1H3</accession>
<dbReference type="Proteomes" id="UP001199296">
    <property type="component" value="Unassembled WGS sequence"/>
</dbReference>
<dbReference type="Gene3D" id="3.40.50.300">
    <property type="entry name" value="P-loop containing nucleotide triphosphate hydrolases"/>
    <property type="match status" value="1"/>
</dbReference>
<evidence type="ECO:0000313" key="2">
    <source>
        <dbReference type="EMBL" id="MCC3145666.1"/>
    </source>
</evidence>
<dbReference type="SUPFAM" id="SSF52540">
    <property type="entry name" value="P-loop containing nucleoside triphosphate hydrolases"/>
    <property type="match status" value="1"/>
</dbReference>
<name>A0AAW4X1H3_9FIRM</name>
<evidence type="ECO:0000313" key="3">
    <source>
        <dbReference type="Proteomes" id="UP001199296"/>
    </source>
</evidence>
<dbReference type="RefSeq" id="WP_229346366.1">
    <property type="nucleotide sequence ID" value="NZ_JAJFAT010000014.1"/>
</dbReference>
<reference evidence="2 3" key="1">
    <citation type="submission" date="2021-10" db="EMBL/GenBank/DDBJ databases">
        <authorList>
            <person name="Grouzdev D.S."/>
            <person name="Pantiukh K.S."/>
            <person name="Krutkina M.S."/>
        </authorList>
    </citation>
    <scope>NUCLEOTIDE SEQUENCE [LARGE SCALE GENOMIC DNA]</scope>
    <source>
        <strain evidence="2 3">Z-7514</strain>
    </source>
</reference>
<keyword evidence="1" id="KW-1133">Transmembrane helix</keyword>
<sequence>MDPIIVEFIGKPGSGKTTTANKLIEMLEKHGYKCNKINYNKKRSNKFVSIDILDNFLFFAFLAFKYYSFFFYIIKFIIENFKNPMSQKKQTIYLLKEIYLIETLLNKSMDADYDFLILDQGFLQSLWSVSIYNNKNNIFYDNALKNFELIIPDILIYIDISNEIVFERMKNRDGYFSRFDCMDRKEIFNLLNENEQFFTDLIEKSKNIKNFNLITLNGLKSINSNCNKLFEIIK</sequence>
<evidence type="ECO:0000256" key="1">
    <source>
        <dbReference type="SAM" id="Phobius"/>
    </source>
</evidence>
<feature type="transmembrane region" description="Helical" evidence="1">
    <location>
        <begin position="56"/>
        <end position="78"/>
    </location>
</feature>